<comment type="caution">
    <text evidence="3">The sequence shown here is derived from an EMBL/GenBank/DDBJ whole genome shotgun (WGS) entry which is preliminary data.</text>
</comment>
<dbReference type="AlphaFoldDB" id="A0A917KXE6"/>
<accession>A0A917KXE6</accession>
<dbReference type="InterPro" id="IPR011992">
    <property type="entry name" value="EF-hand-dom_pair"/>
</dbReference>
<feature type="domain" description="EF-hand" evidence="2">
    <location>
        <begin position="72"/>
        <end position="107"/>
    </location>
</feature>
<dbReference type="PROSITE" id="PS00018">
    <property type="entry name" value="EF_HAND_1"/>
    <property type="match status" value="1"/>
</dbReference>
<dbReference type="SUPFAM" id="SSF47473">
    <property type="entry name" value="EF-hand"/>
    <property type="match status" value="1"/>
</dbReference>
<reference evidence="3" key="1">
    <citation type="journal article" date="2014" name="Int. J. Syst. Evol. Microbiol.">
        <title>Complete genome sequence of Corynebacterium casei LMG S-19264T (=DSM 44701T), isolated from a smear-ripened cheese.</title>
        <authorList>
            <consortium name="US DOE Joint Genome Institute (JGI-PGF)"/>
            <person name="Walter F."/>
            <person name="Albersmeier A."/>
            <person name="Kalinowski J."/>
            <person name="Ruckert C."/>
        </authorList>
    </citation>
    <scope>NUCLEOTIDE SEQUENCE</scope>
    <source>
        <strain evidence="3">CGMCC 1.3617</strain>
    </source>
</reference>
<dbReference type="InterPro" id="IPR018247">
    <property type="entry name" value="EF_Hand_1_Ca_BS"/>
</dbReference>
<keyword evidence="4" id="KW-1185">Reference proteome</keyword>
<dbReference type="Proteomes" id="UP000661507">
    <property type="component" value="Unassembled WGS sequence"/>
</dbReference>
<dbReference type="PROSITE" id="PS50222">
    <property type="entry name" value="EF_HAND_2"/>
    <property type="match status" value="2"/>
</dbReference>
<dbReference type="InterPro" id="IPR002048">
    <property type="entry name" value="EF_hand_dom"/>
</dbReference>
<dbReference type="EMBL" id="BMKW01000012">
    <property type="protein sequence ID" value="GGJ32737.1"/>
    <property type="molecule type" value="Genomic_DNA"/>
</dbReference>
<protein>
    <recommendedName>
        <fullName evidence="2">EF-hand domain-containing protein</fullName>
    </recommendedName>
</protein>
<feature type="compositionally biased region" description="Low complexity" evidence="1">
    <location>
        <begin position="60"/>
        <end position="70"/>
    </location>
</feature>
<evidence type="ECO:0000313" key="3">
    <source>
        <dbReference type="EMBL" id="GGJ32737.1"/>
    </source>
</evidence>
<feature type="compositionally biased region" description="Pro residues" evidence="1">
    <location>
        <begin position="47"/>
        <end position="56"/>
    </location>
</feature>
<dbReference type="Gene3D" id="1.10.238.10">
    <property type="entry name" value="EF-hand"/>
    <property type="match status" value="2"/>
</dbReference>
<feature type="compositionally biased region" description="Polar residues" evidence="1">
    <location>
        <begin position="1"/>
        <end position="16"/>
    </location>
</feature>
<gene>
    <name evidence="3" type="ORF">GCM10011320_45460</name>
</gene>
<feature type="domain" description="EF-hand" evidence="2">
    <location>
        <begin position="14"/>
        <end position="49"/>
    </location>
</feature>
<feature type="region of interest" description="Disordered" evidence="1">
    <location>
        <begin position="1"/>
        <end position="71"/>
    </location>
</feature>
<organism evidence="3 4">
    <name type="scientific">Neoroseomonas lacus</name>
    <dbReference type="NCBI Taxonomy" id="287609"/>
    <lineage>
        <taxon>Bacteria</taxon>
        <taxon>Pseudomonadati</taxon>
        <taxon>Pseudomonadota</taxon>
        <taxon>Alphaproteobacteria</taxon>
        <taxon>Acetobacterales</taxon>
        <taxon>Acetobacteraceae</taxon>
        <taxon>Neoroseomonas</taxon>
    </lineage>
</organism>
<evidence type="ECO:0000256" key="1">
    <source>
        <dbReference type="SAM" id="MobiDB-lite"/>
    </source>
</evidence>
<proteinExistence type="predicted"/>
<evidence type="ECO:0000313" key="4">
    <source>
        <dbReference type="Proteomes" id="UP000661507"/>
    </source>
</evidence>
<dbReference type="Pfam" id="PF13499">
    <property type="entry name" value="EF-hand_7"/>
    <property type="match status" value="1"/>
</dbReference>
<feature type="region of interest" description="Disordered" evidence="1">
    <location>
        <begin position="83"/>
        <end position="139"/>
    </location>
</feature>
<evidence type="ECO:0000259" key="2">
    <source>
        <dbReference type="PROSITE" id="PS50222"/>
    </source>
</evidence>
<sequence>MSISSIGRSNAASMMQQMRERMFTQADSDQSGGLSLDEFKAAAKQGGPPPGGPPPGGAAGSAQGSANAAGTVASSALDSVFNALDTDGDGTVSQAELSARESQGGHGAVSSDGMPALLSAQEESSTDTTERNGSDLGQAIDQMIRKLVEAYSSQNSGQSTATNVSA</sequence>
<dbReference type="GO" id="GO:0005509">
    <property type="term" value="F:calcium ion binding"/>
    <property type="evidence" value="ECO:0007669"/>
    <property type="project" value="InterPro"/>
</dbReference>
<reference evidence="3" key="2">
    <citation type="submission" date="2020-09" db="EMBL/GenBank/DDBJ databases">
        <authorList>
            <person name="Sun Q."/>
            <person name="Zhou Y."/>
        </authorList>
    </citation>
    <scope>NUCLEOTIDE SEQUENCE</scope>
    <source>
        <strain evidence="3">CGMCC 1.3617</strain>
    </source>
</reference>
<name>A0A917KXE6_9PROT</name>